<gene>
    <name evidence="1" type="ORF">GGQ63_002484</name>
</gene>
<keyword evidence="2" id="KW-1185">Reference proteome</keyword>
<sequence>MKAAFGLECYHAHYSHARSPGLDLFERYMVYGCNIQALQTGCPVIGTRVGEIAYMLAPDERSPGGLVISPDSDDGPFTESLLGAMERFLDEDFRKRYARGAAELGRYYDIDDLSKRYEDLYRRLIEMNVR</sequence>
<dbReference type="SUPFAM" id="SSF53756">
    <property type="entry name" value="UDP-Glycosyltransferase/glycogen phosphorylase"/>
    <property type="match status" value="1"/>
</dbReference>
<dbReference type="Gene3D" id="3.40.50.2000">
    <property type="entry name" value="Glycogen Phosphorylase B"/>
    <property type="match status" value="1"/>
</dbReference>
<accession>A0A7W9L2D0</accession>
<dbReference type="Proteomes" id="UP000523821">
    <property type="component" value="Unassembled WGS sequence"/>
</dbReference>
<reference evidence="1 2" key="1">
    <citation type="submission" date="2020-08" db="EMBL/GenBank/DDBJ databases">
        <title>Genomic Encyclopedia of Type Strains, Phase IV (KMG-IV): sequencing the most valuable type-strain genomes for metagenomic binning, comparative biology and taxonomic classification.</title>
        <authorList>
            <person name="Goeker M."/>
        </authorList>
    </citation>
    <scope>NUCLEOTIDE SEQUENCE [LARGE SCALE GENOMIC DNA]</scope>
    <source>
        <strain evidence="1 2">DSM 16268</strain>
    </source>
</reference>
<proteinExistence type="predicted"/>
<evidence type="ECO:0000313" key="2">
    <source>
        <dbReference type="Proteomes" id="UP000523821"/>
    </source>
</evidence>
<dbReference type="GO" id="GO:0016740">
    <property type="term" value="F:transferase activity"/>
    <property type="evidence" value="ECO:0007669"/>
    <property type="project" value="UniProtKB-KW"/>
</dbReference>
<evidence type="ECO:0000313" key="1">
    <source>
        <dbReference type="EMBL" id="MBB5753414.1"/>
    </source>
</evidence>
<dbReference type="EMBL" id="JACHOO010000005">
    <property type="protein sequence ID" value="MBB5753414.1"/>
    <property type="molecule type" value="Genomic_DNA"/>
</dbReference>
<comment type="caution">
    <text evidence="1">The sequence shown here is derived from an EMBL/GenBank/DDBJ whole genome shotgun (WGS) entry which is preliminary data.</text>
</comment>
<name>A0A7W9L2D0_9HYPH</name>
<keyword evidence="1" id="KW-0808">Transferase</keyword>
<dbReference type="RefSeq" id="WP_183856242.1">
    <property type="nucleotide sequence ID" value="NZ_JACHOO010000005.1"/>
</dbReference>
<organism evidence="1 2">
    <name type="scientific">Prosthecomicrobium pneumaticum</name>
    <dbReference type="NCBI Taxonomy" id="81895"/>
    <lineage>
        <taxon>Bacteria</taxon>
        <taxon>Pseudomonadati</taxon>
        <taxon>Pseudomonadota</taxon>
        <taxon>Alphaproteobacteria</taxon>
        <taxon>Hyphomicrobiales</taxon>
        <taxon>Kaistiaceae</taxon>
        <taxon>Prosthecomicrobium</taxon>
    </lineage>
</organism>
<dbReference type="AlphaFoldDB" id="A0A7W9L2D0"/>
<protein>
    <submittedName>
        <fullName evidence="1">Glycosyltransferase involved in cell wall biosynthesis</fullName>
    </submittedName>
</protein>